<dbReference type="Gene3D" id="3.90.1150.200">
    <property type="match status" value="1"/>
</dbReference>
<dbReference type="Pfam" id="PF08818">
    <property type="entry name" value="DUF1801"/>
    <property type="match status" value="1"/>
</dbReference>
<proteinExistence type="predicted"/>
<dbReference type="SUPFAM" id="SSF159888">
    <property type="entry name" value="YdhG-like"/>
    <property type="match status" value="1"/>
</dbReference>
<dbReference type="RefSeq" id="WP_183304946.1">
    <property type="nucleotide sequence ID" value="NZ_JACIFD010000014.1"/>
</dbReference>
<dbReference type="InterPro" id="IPR014922">
    <property type="entry name" value="YdhG-like"/>
</dbReference>
<protein>
    <recommendedName>
        <fullName evidence="1">YdhG-like domain-containing protein</fullName>
    </recommendedName>
</protein>
<name>A0A840DJY3_9MICO</name>
<organism evidence="2 3">
    <name type="scientific">Canibacter oris</name>
    <dbReference type="NCBI Taxonomy" id="1365628"/>
    <lineage>
        <taxon>Bacteria</taxon>
        <taxon>Bacillati</taxon>
        <taxon>Actinomycetota</taxon>
        <taxon>Actinomycetes</taxon>
        <taxon>Micrococcales</taxon>
        <taxon>Microbacteriaceae</taxon>
        <taxon>Canibacter</taxon>
    </lineage>
</organism>
<dbReference type="AlphaFoldDB" id="A0A840DJY3"/>
<dbReference type="EMBL" id="JACIFD010000014">
    <property type="protein sequence ID" value="MBB4072025.1"/>
    <property type="molecule type" value="Genomic_DNA"/>
</dbReference>
<comment type="caution">
    <text evidence="2">The sequence shown here is derived from an EMBL/GenBank/DDBJ whole genome shotgun (WGS) entry which is preliminary data.</text>
</comment>
<evidence type="ECO:0000259" key="1">
    <source>
        <dbReference type="Pfam" id="PF08818"/>
    </source>
</evidence>
<gene>
    <name evidence="2" type="ORF">F5897_001348</name>
</gene>
<accession>A0A840DJY3</accession>
<reference evidence="2" key="1">
    <citation type="submission" date="2020-08" db="EMBL/GenBank/DDBJ databases">
        <title>Sequencing the genomes of 1000 actinobacteria strains.</title>
        <authorList>
            <person name="Klenk H.-P."/>
        </authorList>
    </citation>
    <scope>NUCLEOTIDE SEQUENCE [LARGE SCALE GENOMIC DNA]</scope>
    <source>
        <strain evidence="2">DSM 27064</strain>
    </source>
</reference>
<dbReference type="Proteomes" id="UP000571183">
    <property type="component" value="Unassembled WGS sequence"/>
</dbReference>
<keyword evidence="3" id="KW-1185">Reference proteome</keyword>
<evidence type="ECO:0000313" key="2">
    <source>
        <dbReference type="EMBL" id="MBB4072025.1"/>
    </source>
</evidence>
<sequence>MREYLATVVDPQHRKTLTHIYEFLCENYPQLSYALKWSQPMFLHNGTFIIAFSHSSQYVNIAPEPIAIAKFAAEIDALGFRRTKNFWCIGKQQEVNFELLRRVLDFNLEDKAGATKFWR</sequence>
<feature type="domain" description="YdhG-like" evidence="1">
    <location>
        <begin position="13"/>
        <end position="107"/>
    </location>
</feature>
<evidence type="ECO:0000313" key="3">
    <source>
        <dbReference type="Proteomes" id="UP000571183"/>
    </source>
</evidence>